<protein>
    <submittedName>
        <fullName evidence="1">DUF885 domain-containing protein</fullName>
    </submittedName>
</protein>
<dbReference type="PANTHER" id="PTHR33361">
    <property type="entry name" value="GLR0591 PROTEIN"/>
    <property type="match status" value="1"/>
</dbReference>
<name>A0A368BRN4_9GAMM</name>
<comment type="caution">
    <text evidence="1">The sequence shown here is derived from an EMBL/GenBank/DDBJ whole genome shotgun (WGS) entry which is preliminary data.</text>
</comment>
<proteinExistence type="predicted"/>
<reference evidence="1 2" key="1">
    <citation type="journal article" date="2018" name="Microbiome">
        <title>Fine metagenomic profile of the Mediterranean stratified and mixed water columns revealed by assembly and recruitment.</title>
        <authorList>
            <person name="Haro-Moreno J.M."/>
            <person name="Lopez-Perez M."/>
            <person name="De La Torre J.R."/>
            <person name="Picazo A."/>
            <person name="Camacho A."/>
            <person name="Rodriguez-Valera F."/>
        </authorList>
    </citation>
    <scope>NUCLEOTIDE SEQUENCE [LARGE SCALE GENOMIC DNA]</scope>
    <source>
        <strain evidence="1">MED-G82</strain>
    </source>
</reference>
<dbReference type="EMBL" id="QOPE01000033">
    <property type="protein sequence ID" value="RCL39963.1"/>
    <property type="molecule type" value="Genomic_DNA"/>
</dbReference>
<sequence length="584" mass="68104">MDTSKFIKSFLIIILITSCSEVSDIDKFNSIVDEQWNKVIFDNPVYASSMGDLSRNQEWGDSSLRKIFQDHEYEKEMLIELESVNPKSFSEDDLTNYRLFVKQVSESVEMQQYKLYLLPFSHRGGIQLIHDTTSVLPFRSIDHYIDWIERLKKVPDLITNEIAMASQGIENNVMPPKILMERVKEQIKLQANTTAYKSPFFKHFAEMDSRLFSEDEIKEIQDQALEVISRDIIPAYKNLLKFFEKEYLPNCRISIGISDIPNGKAYYEFTARRFTTTDLTPEEIHQIGLKEVKIIRDEMDDVIESVSWKGTFKGFLNDLRTNPKFYFDNPDDLFKEYLATSKRLDPELVNLFKVLPSIPYGIKPIPEESAPDTTTAYYQRPAADGSRAGYYYVNLYRPEVRPKYEIEVLSVHEAVPGHHLQIALAMELDLPNFRKYGGFTAFVEGWGLYSESLGYDMGLYKDPYSKFGQLTYDMWRAIRLVVDTGMHYMDWSRQDAINYFLDNSAKTQQDIINEVDRYINWPGQALAYKIGQLKILELKNRSKEKLGDLYDVKDFHHEVLKRGAIPLYMLEENIDAWIEDTLNL</sequence>
<dbReference type="Pfam" id="PF05960">
    <property type="entry name" value="DUF885"/>
    <property type="match status" value="1"/>
</dbReference>
<organism evidence="1 2">
    <name type="scientific">SAR86 cluster bacterium</name>
    <dbReference type="NCBI Taxonomy" id="2030880"/>
    <lineage>
        <taxon>Bacteria</taxon>
        <taxon>Pseudomonadati</taxon>
        <taxon>Pseudomonadota</taxon>
        <taxon>Gammaproteobacteria</taxon>
        <taxon>SAR86 cluster</taxon>
    </lineage>
</organism>
<dbReference type="Proteomes" id="UP000253307">
    <property type="component" value="Unassembled WGS sequence"/>
</dbReference>
<evidence type="ECO:0000313" key="2">
    <source>
        <dbReference type="Proteomes" id="UP000253307"/>
    </source>
</evidence>
<dbReference type="InterPro" id="IPR010281">
    <property type="entry name" value="DUF885"/>
</dbReference>
<evidence type="ECO:0000313" key="1">
    <source>
        <dbReference type="EMBL" id="RCL39963.1"/>
    </source>
</evidence>
<gene>
    <name evidence="1" type="ORF">DBW96_03975</name>
</gene>
<dbReference type="PANTHER" id="PTHR33361:SF2">
    <property type="entry name" value="DUF885 DOMAIN-CONTAINING PROTEIN"/>
    <property type="match status" value="1"/>
</dbReference>
<accession>A0A368BRN4</accession>
<dbReference type="PROSITE" id="PS51257">
    <property type="entry name" value="PROKAR_LIPOPROTEIN"/>
    <property type="match status" value="1"/>
</dbReference>
<dbReference type="AlphaFoldDB" id="A0A368BRN4"/>